<dbReference type="PANTHER" id="PTHR38686:SF1">
    <property type="entry name" value="APOLIPOPROTEIN N-ACYLTRANSFERASE"/>
    <property type="match status" value="1"/>
</dbReference>
<evidence type="ECO:0000259" key="11">
    <source>
        <dbReference type="PROSITE" id="PS50263"/>
    </source>
</evidence>
<sequence length="460" mass="48090">MNLLLALLAGLLQGAAFLFPTAQPLVWVGVACVAVAVHRSSSVLRAVALLALAATVRQAVALHWWVDTAHHFAPGVAGADFTLAALGWVVSGMASQLPAMVLLLTPARRWPLRLWFPFTWALGEAVAETLCGFSMTQVLHSQWAQPAMLRALAHVGWWPLLLLCLHAATSVGEAAVRRTPRLLVPAGLVLGALALVPPLPPVDDALSGVGVVHLASLAQVPRTTPEGTSLLVWPESTVRGNQRLPEGILPQPTPLAALADTPLSVASLAGLTLRTEGQYLTAAGAFDAQGRLLASRGKAVLVPVGERVFLGLRGRGEPLTPGKAPPLLSVAGRRLIPLICYEAFSRPTSLKGQADGGDLIAVLASDLPLVGSRFAWEQAVGAVILRAVEQRVPAVRASLAGPAVIVSSDGRVLARSEPGTSGVLTWAPVERTQQGAEGMTHRERGGAPTRRLARQASGAP</sequence>
<dbReference type="RefSeq" id="WP_002635365.1">
    <property type="nucleotide sequence ID" value="NZ_CP012109.1"/>
</dbReference>
<feature type="transmembrane region" description="Helical" evidence="10">
    <location>
        <begin position="114"/>
        <end position="135"/>
    </location>
</feature>
<feature type="transmembrane region" description="Helical" evidence="10">
    <location>
        <begin position="86"/>
        <end position="107"/>
    </location>
</feature>
<dbReference type="EMBL" id="CP012109">
    <property type="protein sequence ID" value="AKQ68774.1"/>
    <property type="molecule type" value="Genomic_DNA"/>
</dbReference>
<dbReference type="AlphaFoldDB" id="A0A0H4X0Y0"/>
<feature type="transmembrane region" description="Helical" evidence="10">
    <location>
        <begin position="182"/>
        <end position="199"/>
    </location>
</feature>
<evidence type="ECO:0000256" key="10">
    <source>
        <dbReference type="SAM" id="Phobius"/>
    </source>
</evidence>
<dbReference type="PANTHER" id="PTHR38686">
    <property type="entry name" value="APOLIPOPROTEIN N-ACYLTRANSFERASE"/>
    <property type="match status" value="1"/>
</dbReference>
<dbReference type="Gene3D" id="3.60.110.10">
    <property type="entry name" value="Carbon-nitrogen hydrolase"/>
    <property type="match status" value="1"/>
</dbReference>
<keyword evidence="8 12" id="KW-0012">Acyltransferase</keyword>
<evidence type="ECO:0000256" key="2">
    <source>
        <dbReference type="ARBA" id="ARBA00010065"/>
    </source>
</evidence>
<dbReference type="PATRIC" id="fig|1297742.4.peg.5784"/>
<feature type="domain" description="CN hydrolase" evidence="11">
    <location>
        <begin position="192"/>
        <end position="431"/>
    </location>
</feature>
<name>A0A0H4X0Y0_9BACT</name>
<keyword evidence="4 12" id="KW-0808">Transferase</keyword>
<organism evidence="12 13">
    <name type="scientific">Pseudomyxococcus hansupus</name>
    <dbReference type="NCBI Taxonomy" id="1297742"/>
    <lineage>
        <taxon>Bacteria</taxon>
        <taxon>Pseudomonadati</taxon>
        <taxon>Myxococcota</taxon>
        <taxon>Myxococcia</taxon>
        <taxon>Myxococcales</taxon>
        <taxon>Cystobacterineae</taxon>
        <taxon>Myxococcaceae</taxon>
        <taxon>Pseudomyxococcus</taxon>
    </lineage>
</organism>
<dbReference type="PROSITE" id="PS50263">
    <property type="entry name" value="CN_HYDROLASE"/>
    <property type="match status" value="1"/>
</dbReference>
<dbReference type="Proteomes" id="UP000009026">
    <property type="component" value="Chromosome"/>
</dbReference>
<evidence type="ECO:0000313" key="12">
    <source>
        <dbReference type="EMBL" id="AKQ68774.1"/>
    </source>
</evidence>
<feature type="transmembrane region" description="Helical" evidence="10">
    <location>
        <begin position="155"/>
        <end position="175"/>
    </location>
</feature>
<comment type="similarity">
    <text evidence="2">Belongs to the CN hydrolase family. Apolipoprotein N-acyltransferase subfamily.</text>
</comment>
<reference evidence="12 13" key="1">
    <citation type="journal article" date="2016" name="PLoS ONE">
        <title>Complete Genome Sequence and Comparative Genomics of a Novel Myxobacterium Myxococcus hansupus.</title>
        <authorList>
            <person name="Sharma G."/>
            <person name="Narwani T."/>
            <person name="Subramanian S."/>
        </authorList>
    </citation>
    <scope>NUCLEOTIDE SEQUENCE [LARGE SCALE GENOMIC DNA]</scope>
    <source>
        <strain evidence="13">mixupus</strain>
    </source>
</reference>
<feature type="region of interest" description="Disordered" evidence="9">
    <location>
        <begin position="433"/>
        <end position="460"/>
    </location>
</feature>
<dbReference type="eggNOG" id="COG0815">
    <property type="taxonomic scope" value="Bacteria"/>
</dbReference>
<evidence type="ECO:0000256" key="1">
    <source>
        <dbReference type="ARBA" id="ARBA00004651"/>
    </source>
</evidence>
<accession>A0A0H4X0Y0</accession>
<gene>
    <name evidence="12" type="ORF">A176_005686</name>
</gene>
<keyword evidence="5 10" id="KW-0812">Transmembrane</keyword>
<dbReference type="GO" id="GO:0005886">
    <property type="term" value="C:plasma membrane"/>
    <property type="evidence" value="ECO:0007669"/>
    <property type="project" value="UniProtKB-SubCell"/>
</dbReference>
<keyword evidence="12" id="KW-0449">Lipoprotein</keyword>
<dbReference type="KEGG" id="mym:A176_005686"/>
<dbReference type="GO" id="GO:0016410">
    <property type="term" value="F:N-acyltransferase activity"/>
    <property type="evidence" value="ECO:0007669"/>
    <property type="project" value="InterPro"/>
</dbReference>
<keyword evidence="13" id="KW-1185">Reference proteome</keyword>
<dbReference type="InterPro" id="IPR036526">
    <property type="entry name" value="C-N_Hydrolase_sf"/>
</dbReference>
<dbReference type="InterPro" id="IPR003010">
    <property type="entry name" value="C-N_Hydrolase"/>
</dbReference>
<dbReference type="Pfam" id="PF00795">
    <property type="entry name" value="CN_hydrolase"/>
    <property type="match status" value="1"/>
</dbReference>
<evidence type="ECO:0000256" key="5">
    <source>
        <dbReference type="ARBA" id="ARBA00022692"/>
    </source>
</evidence>
<keyword evidence="3" id="KW-1003">Cell membrane</keyword>
<evidence type="ECO:0000256" key="7">
    <source>
        <dbReference type="ARBA" id="ARBA00023136"/>
    </source>
</evidence>
<keyword evidence="6 10" id="KW-1133">Transmembrane helix</keyword>
<dbReference type="InterPro" id="IPR004563">
    <property type="entry name" value="Apolipo_AcylTrfase"/>
</dbReference>
<proteinExistence type="inferred from homology"/>
<protein>
    <submittedName>
        <fullName evidence="12">Apolipoprotein N-acyltransferase</fullName>
    </submittedName>
</protein>
<comment type="subcellular location">
    <subcellularLocation>
        <location evidence="1">Cell membrane</location>
        <topology evidence="1">Multi-pass membrane protein</topology>
    </subcellularLocation>
</comment>
<evidence type="ECO:0000256" key="3">
    <source>
        <dbReference type="ARBA" id="ARBA00022475"/>
    </source>
</evidence>
<evidence type="ECO:0000256" key="6">
    <source>
        <dbReference type="ARBA" id="ARBA00022989"/>
    </source>
</evidence>
<dbReference type="SUPFAM" id="SSF56317">
    <property type="entry name" value="Carbon-nitrogen hydrolase"/>
    <property type="match status" value="1"/>
</dbReference>
<feature type="transmembrane region" description="Helical" evidence="10">
    <location>
        <begin position="24"/>
        <end position="40"/>
    </location>
</feature>
<evidence type="ECO:0000256" key="8">
    <source>
        <dbReference type="ARBA" id="ARBA00023315"/>
    </source>
</evidence>
<evidence type="ECO:0000256" key="4">
    <source>
        <dbReference type="ARBA" id="ARBA00022679"/>
    </source>
</evidence>
<feature type="transmembrane region" description="Helical" evidence="10">
    <location>
        <begin position="47"/>
        <end position="66"/>
    </location>
</feature>
<dbReference type="OrthoDB" id="9804277at2"/>
<evidence type="ECO:0000313" key="13">
    <source>
        <dbReference type="Proteomes" id="UP000009026"/>
    </source>
</evidence>
<keyword evidence="7 10" id="KW-0472">Membrane</keyword>
<dbReference type="GO" id="GO:0042158">
    <property type="term" value="P:lipoprotein biosynthetic process"/>
    <property type="evidence" value="ECO:0007669"/>
    <property type="project" value="InterPro"/>
</dbReference>
<dbReference type="STRING" id="1297742.A176_005686"/>
<evidence type="ECO:0000256" key="9">
    <source>
        <dbReference type="SAM" id="MobiDB-lite"/>
    </source>
</evidence>